<feature type="compositionally biased region" description="Basic and acidic residues" evidence="10">
    <location>
        <begin position="656"/>
        <end position="679"/>
    </location>
</feature>
<feature type="domain" description="DEAD-box RNA helicase Q" evidence="13">
    <location>
        <begin position="126"/>
        <end position="155"/>
    </location>
</feature>
<dbReference type="SUPFAM" id="SSF52540">
    <property type="entry name" value="P-loop containing nucleoside triphosphate hydrolases"/>
    <property type="match status" value="2"/>
</dbReference>
<feature type="compositionally biased region" description="Polar residues" evidence="10">
    <location>
        <begin position="680"/>
        <end position="691"/>
    </location>
</feature>
<comment type="catalytic activity">
    <reaction evidence="9">
        <text>ATP + H2O = ADP + phosphate + H(+)</text>
        <dbReference type="Rhea" id="RHEA:13065"/>
        <dbReference type="ChEBI" id="CHEBI:15377"/>
        <dbReference type="ChEBI" id="CHEBI:15378"/>
        <dbReference type="ChEBI" id="CHEBI:30616"/>
        <dbReference type="ChEBI" id="CHEBI:43474"/>
        <dbReference type="ChEBI" id="CHEBI:456216"/>
        <dbReference type="EC" id="3.6.4.13"/>
    </reaction>
</comment>
<dbReference type="InterPro" id="IPR000629">
    <property type="entry name" value="RNA-helicase_DEAD-box_CS"/>
</dbReference>
<dbReference type="GO" id="GO:0005524">
    <property type="term" value="F:ATP binding"/>
    <property type="evidence" value="ECO:0007669"/>
    <property type="project" value="UniProtKB-UniRule"/>
</dbReference>
<keyword evidence="3 8" id="KW-0347">Helicase</keyword>
<feature type="region of interest" description="Disordered" evidence="10">
    <location>
        <begin position="342"/>
        <end position="374"/>
    </location>
</feature>
<dbReference type="GO" id="GO:0016787">
    <property type="term" value="F:hydrolase activity"/>
    <property type="evidence" value="ECO:0007669"/>
    <property type="project" value="UniProtKB-KW"/>
</dbReference>
<dbReference type="InterPro" id="IPR001650">
    <property type="entry name" value="Helicase_C-like"/>
</dbReference>
<name>A0A8B6GUF2_MYTGA</name>
<reference evidence="14" key="1">
    <citation type="submission" date="2018-11" db="EMBL/GenBank/DDBJ databases">
        <authorList>
            <person name="Alioto T."/>
            <person name="Alioto T."/>
        </authorList>
    </citation>
    <scope>NUCLEOTIDE SEQUENCE</scope>
</reference>
<evidence type="ECO:0000256" key="7">
    <source>
        <dbReference type="PROSITE-ProRule" id="PRU00552"/>
    </source>
</evidence>
<evidence type="ECO:0000313" key="15">
    <source>
        <dbReference type="Proteomes" id="UP000596742"/>
    </source>
</evidence>
<dbReference type="CDD" id="cd18787">
    <property type="entry name" value="SF2_C_DEAD"/>
    <property type="match status" value="1"/>
</dbReference>
<keyword evidence="1 8" id="KW-0547">Nucleotide-binding</keyword>
<keyword evidence="4 8" id="KW-0067">ATP-binding</keyword>
<accession>A0A8B6GUF2</accession>
<feature type="domain" description="Helicase ATP-binding" evidence="11">
    <location>
        <begin position="158"/>
        <end position="339"/>
    </location>
</feature>
<sequence length="704" mass="79643">MSDIQLNLIQGPERNQESKTKPRGNRGQRIRARRQEKSRLLTESVKQSQNDSEYSKVTEYKEQTGTQSNQVQAARKRKHGELSPFIKEGGKPSGQVISSLFRFNPEIPKVKSLKVDFVKEDVFSSEHFRDLPLHPYMVSNLEEKIGHKTMTAVQKQTIPYIMQGRDVLVKSQTGSGKTLAFAVPIVQALQSISPKIQRVHGPYAIVIVPTRELATQSFNTFQKLVNPFTWIVPGCLMGGEKRKAEKARLRKGINILVATPGRLLDHLQHTDSLSMSKVRWLVLDEADRLLELGYEKGVADIINYLNEATTQRQTIMLSATLTGGVERLAGITLDDPVHVDISQSDLPKQSPDTGSKGNLGSKENTESKDSTESKFTLPQNLKQHFVITPPKLRLVTLAAFITWHCKIKSSKCKMIVFMSTQDLVEFHYDLFQHFFGVSDDPDDEMDGNSINILFFKLHGDMQQKDRTKAFQEFSQTDNGVLFCTDVAARGLDLPSIQWIVQYTTPGGATDYIHRVGRTARAGKQGQSLLFLMPTESEYIPILNKDNISLNEMEMKEVLKNLKSTVLQMSLDHSTKRSIPHTVEETATYLQMCFENYIFQNKSFGESAKKAFQSFVRAYSTYPSSLKHIFHIKNIHLGHLAKSFALREAPTSITVSHHGDQIKKWKEKKKQKELSRRETSGKLSEFSSGLSSGNIHKQKYLKKVK</sequence>
<dbReference type="InterPro" id="IPR027417">
    <property type="entry name" value="P-loop_NTPase"/>
</dbReference>
<dbReference type="SMART" id="SM00490">
    <property type="entry name" value="HELICc"/>
    <property type="match status" value="1"/>
</dbReference>
<dbReference type="FunFam" id="3.40.50.300:FF:001399">
    <property type="entry name" value="RNA helicase"/>
    <property type="match status" value="1"/>
</dbReference>
<feature type="non-terminal residue" evidence="14">
    <location>
        <position position="704"/>
    </location>
</feature>
<evidence type="ECO:0000256" key="6">
    <source>
        <dbReference type="ARBA" id="ARBA00037933"/>
    </source>
</evidence>
<dbReference type="InterPro" id="IPR014001">
    <property type="entry name" value="Helicase_ATP-bd"/>
</dbReference>
<dbReference type="PANTHER" id="PTHR24031">
    <property type="entry name" value="RNA HELICASE"/>
    <property type="match status" value="1"/>
</dbReference>
<feature type="compositionally biased region" description="Basic and acidic residues" evidence="10">
    <location>
        <begin position="363"/>
        <end position="372"/>
    </location>
</feature>
<dbReference type="GO" id="GO:0003723">
    <property type="term" value="F:RNA binding"/>
    <property type="evidence" value="ECO:0007669"/>
    <property type="project" value="UniProtKB-UniRule"/>
</dbReference>
<comment type="domain">
    <text evidence="9">The Q motif is unique to and characteristic of the DEAD box family of RNA helicases and controls ATP binding and hydrolysis.</text>
</comment>
<comment type="caution">
    <text evidence="14">The sequence shown here is derived from an EMBL/GenBank/DDBJ whole genome shotgun (WGS) entry which is preliminary data.</text>
</comment>
<dbReference type="SMART" id="SM00487">
    <property type="entry name" value="DEXDc"/>
    <property type="match status" value="1"/>
</dbReference>
<dbReference type="Pfam" id="PF00270">
    <property type="entry name" value="DEAD"/>
    <property type="match status" value="1"/>
</dbReference>
<feature type="region of interest" description="Disordered" evidence="10">
    <location>
        <begin position="656"/>
        <end position="691"/>
    </location>
</feature>
<dbReference type="EC" id="3.6.4.13" evidence="9"/>
<evidence type="ECO:0000256" key="8">
    <source>
        <dbReference type="RuleBase" id="RU000492"/>
    </source>
</evidence>
<feature type="compositionally biased region" description="Polar residues" evidence="10">
    <location>
        <begin position="63"/>
        <end position="72"/>
    </location>
</feature>
<evidence type="ECO:0000256" key="5">
    <source>
        <dbReference type="ARBA" id="ARBA00022884"/>
    </source>
</evidence>
<evidence type="ECO:0000256" key="2">
    <source>
        <dbReference type="ARBA" id="ARBA00022801"/>
    </source>
</evidence>
<keyword evidence="15" id="KW-1185">Reference proteome</keyword>
<dbReference type="Pfam" id="PF13959">
    <property type="entry name" value="CTE_SPB4"/>
    <property type="match status" value="1"/>
</dbReference>
<dbReference type="PROSITE" id="PS51195">
    <property type="entry name" value="Q_MOTIF"/>
    <property type="match status" value="1"/>
</dbReference>
<dbReference type="Proteomes" id="UP000596742">
    <property type="component" value="Unassembled WGS sequence"/>
</dbReference>
<dbReference type="PROSITE" id="PS51194">
    <property type="entry name" value="HELICASE_CTER"/>
    <property type="match status" value="1"/>
</dbReference>
<evidence type="ECO:0000256" key="1">
    <source>
        <dbReference type="ARBA" id="ARBA00022741"/>
    </source>
</evidence>
<evidence type="ECO:0000259" key="12">
    <source>
        <dbReference type="PROSITE" id="PS51194"/>
    </source>
</evidence>
<keyword evidence="2 8" id="KW-0378">Hydrolase</keyword>
<protein>
    <recommendedName>
        <fullName evidence="9">ATP-dependent RNA helicase</fullName>
        <ecNumber evidence="9">3.6.4.13</ecNumber>
    </recommendedName>
</protein>
<proteinExistence type="inferred from homology"/>
<organism evidence="14 15">
    <name type="scientific">Mytilus galloprovincialis</name>
    <name type="common">Mediterranean mussel</name>
    <dbReference type="NCBI Taxonomy" id="29158"/>
    <lineage>
        <taxon>Eukaryota</taxon>
        <taxon>Metazoa</taxon>
        <taxon>Spiralia</taxon>
        <taxon>Lophotrochozoa</taxon>
        <taxon>Mollusca</taxon>
        <taxon>Bivalvia</taxon>
        <taxon>Autobranchia</taxon>
        <taxon>Pteriomorphia</taxon>
        <taxon>Mytilida</taxon>
        <taxon>Mytiloidea</taxon>
        <taxon>Mytilidae</taxon>
        <taxon>Mytilinae</taxon>
        <taxon>Mytilus</taxon>
    </lineage>
</organism>
<dbReference type="PROSITE" id="PS51192">
    <property type="entry name" value="HELICASE_ATP_BIND_1"/>
    <property type="match status" value="1"/>
</dbReference>
<dbReference type="Pfam" id="PF00271">
    <property type="entry name" value="Helicase_C"/>
    <property type="match status" value="1"/>
</dbReference>
<evidence type="ECO:0000313" key="14">
    <source>
        <dbReference type="EMBL" id="VDI69201.1"/>
    </source>
</evidence>
<dbReference type="PROSITE" id="PS00039">
    <property type="entry name" value="DEAD_ATP_HELICASE"/>
    <property type="match status" value="1"/>
</dbReference>
<dbReference type="EMBL" id="UYJE01009010">
    <property type="protein sequence ID" value="VDI69201.1"/>
    <property type="molecule type" value="Genomic_DNA"/>
</dbReference>
<dbReference type="InterPro" id="IPR011545">
    <property type="entry name" value="DEAD/DEAH_box_helicase_dom"/>
</dbReference>
<dbReference type="Gene3D" id="3.40.50.300">
    <property type="entry name" value="P-loop containing nucleotide triphosphate hydrolases"/>
    <property type="match status" value="2"/>
</dbReference>
<feature type="compositionally biased region" description="Basic residues" evidence="10">
    <location>
        <begin position="21"/>
        <end position="32"/>
    </location>
</feature>
<dbReference type="InterPro" id="IPR014014">
    <property type="entry name" value="RNA_helicase_DEAD_Q_motif"/>
</dbReference>
<comment type="similarity">
    <text evidence="6">Belongs to the DEAD box helicase family. DDX31/DBP7 subfamily.</text>
</comment>
<comment type="function">
    <text evidence="9">RNA helicase.</text>
</comment>
<dbReference type="GO" id="GO:0003724">
    <property type="term" value="F:RNA helicase activity"/>
    <property type="evidence" value="ECO:0007669"/>
    <property type="project" value="UniProtKB-EC"/>
</dbReference>
<gene>
    <name evidence="14" type="ORF">MGAL_10B045004</name>
</gene>
<dbReference type="InterPro" id="IPR025313">
    <property type="entry name" value="SPB4-like_CTE"/>
</dbReference>
<dbReference type="GO" id="GO:0005634">
    <property type="term" value="C:nucleus"/>
    <property type="evidence" value="ECO:0007669"/>
    <property type="project" value="UniProtKB-ARBA"/>
</dbReference>
<evidence type="ECO:0000256" key="10">
    <source>
        <dbReference type="SAM" id="MobiDB-lite"/>
    </source>
</evidence>
<feature type="short sequence motif" description="Q motif" evidence="7">
    <location>
        <begin position="126"/>
        <end position="155"/>
    </location>
</feature>
<dbReference type="AlphaFoldDB" id="A0A8B6GUF2"/>
<feature type="domain" description="Helicase C-terminal" evidence="12">
    <location>
        <begin position="380"/>
        <end position="562"/>
    </location>
</feature>
<evidence type="ECO:0000259" key="13">
    <source>
        <dbReference type="PROSITE" id="PS51195"/>
    </source>
</evidence>
<dbReference type="OrthoDB" id="422663at2759"/>
<feature type="compositionally biased region" description="Basic and acidic residues" evidence="10">
    <location>
        <begin position="53"/>
        <end position="62"/>
    </location>
</feature>
<evidence type="ECO:0000256" key="4">
    <source>
        <dbReference type="ARBA" id="ARBA00022840"/>
    </source>
</evidence>
<dbReference type="SMART" id="SM01178">
    <property type="entry name" value="DUF4217"/>
    <property type="match status" value="1"/>
</dbReference>
<evidence type="ECO:0000256" key="9">
    <source>
        <dbReference type="RuleBase" id="RU365068"/>
    </source>
</evidence>
<feature type="compositionally biased region" description="Polar residues" evidence="10">
    <location>
        <begin position="342"/>
        <end position="362"/>
    </location>
</feature>
<feature type="region of interest" description="Disordered" evidence="10">
    <location>
        <begin position="1"/>
        <end position="89"/>
    </location>
</feature>
<keyword evidence="5 9" id="KW-0694">RNA-binding</keyword>
<evidence type="ECO:0000256" key="3">
    <source>
        <dbReference type="ARBA" id="ARBA00022806"/>
    </source>
</evidence>
<dbReference type="CDD" id="cd17949">
    <property type="entry name" value="DEADc_DDX31"/>
    <property type="match status" value="1"/>
</dbReference>
<evidence type="ECO:0000259" key="11">
    <source>
        <dbReference type="PROSITE" id="PS51192"/>
    </source>
</evidence>